<dbReference type="GO" id="GO:0005261">
    <property type="term" value="F:monoatomic cation channel activity"/>
    <property type="evidence" value="ECO:0007669"/>
    <property type="project" value="TreeGrafter"/>
</dbReference>
<sequence>MVFLFIAASLLNWSLTSLVDLIAFLAIQSNALRGDTIICNETLISSDFRFRGQVLFLWGIGIYSLLVAFAQVIFLVIWATKGGQWILADASWVKIIGFLRLQSWRSPTVIYALVLQVLVGFVCLAVIYRRKLGMVPWRGSCWGNFSSIVEWLGTRLIFLHISLVLFIVVTALIDLFIHLFIQKSHGTNLCWSLWPLCRWWRSLQLYAGINIVLLYIYQLPVVLPTVLQQIANFIGLYKISAESGWLEVCCGLSLICFYTMVISINF</sequence>
<proteinExistence type="predicted"/>
<dbReference type="GO" id="GO:0050982">
    <property type="term" value="P:detection of mechanical stimulus"/>
    <property type="evidence" value="ECO:0007669"/>
    <property type="project" value="TreeGrafter"/>
</dbReference>
<dbReference type="OrthoDB" id="303066at2759"/>
<feature type="transmembrane region" description="Helical" evidence="1">
    <location>
        <begin position="203"/>
        <end position="223"/>
    </location>
</feature>
<dbReference type="GO" id="GO:0042391">
    <property type="term" value="P:regulation of membrane potential"/>
    <property type="evidence" value="ECO:0007669"/>
    <property type="project" value="TreeGrafter"/>
</dbReference>
<dbReference type="Proteomes" id="UP001153076">
    <property type="component" value="Unassembled WGS sequence"/>
</dbReference>
<evidence type="ECO:0000313" key="2">
    <source>
        <dbReference type="EMBL" id="KAJ8453237.1"/>
    </source>
</evidence>
<dbReference type="GO" id="GO:0008381">
    <property type="term" value="F:mechanosensitive monoatomic ion channel activity"/>
    <property type="evidence" value="ECO:0007669"/>
    <property type="project" value="InterPro"/>
</dbReference>
<dbReference type="EMBL" id="JAKOGI010000001">
    <property type="protein sequence ID" value="KAJ8453237.1"/>
    <property type="molecule type" value="Genomic_DNA"/>
</dbReference>
<reference evidence="2" key="1">
    <citation type="submission" date="2022-04" db="EMBL/GenBank/DDBJ databases">
        <title>Carnegiea gigantea Genome sequencing and assembly v2.</title>
        <authorList>
            <person name="Copetti D."/>
            <person name="Sanderson M.J."/>
            <person name="Burquez A."/>
            <person name="Wojciechowski M.F."/>
        </authorList>
    </citation>
    <scope>NUCLEOTIDE SEQUENCE</scope>
    <source>
        <strain evidence="2">SGP5-SGP5p</strain>
        <tissue evidence="2">Aerial part</tissue>
    </source>
</reference>
<dbReference type="InterPro" id="IPR027272">
    <property type="entry name" value="Piezo"/>
</dbReference>
<name>A0A9Q1QST7_9CARY</name>
<feature type="transmembrane region" description="Helical" evidence="1">
    <location>
        <begin position="55"/>
        <end position="79"/>
    </location>
</feature>
<dbReference type="GO" id="GO:0016020">
    <property type="term" value="C:membrane"/>
    <property type="evidence" value="ECO:0007669"/>
    <property type="project" value="InterPro"/>
</dbReference>
<feature type="transmembrane region" description="Helical" evidence="1">
    <location>
        <begin position="156"/>
        <end position="181"/>
    </location>
</feature>
<organism evidence="2 3">
    <name type="scientific">Carnegiea gigantea</name>
    <dbReference type="NCBI Taxonomy" id="171969"/>
    <lineage>
        <taxon>Eukaryota</taxon>
        <taxon>Viridiplantae</taxon>
        <taxon>Streptophyta</taxon>
        <taxon>Embryophyta</taxon>
        <taxon>Tracheophyta</taxon>
        <taxon>Spermatophyta</taxon>
        <taxon>Magnoliopsida</taxon>
        <taxon>eudicotyledons</taxon>
        <taxon>Gunneridae</taxon>
        <taxon>Pentapetalae</taxon>
        <taxon>Caryophyllales</taxon>
        <taxon>Cactineae</taxon>
        <taxon>Cactaceae</taxon>
        <taxon>Cactoideae</taxon>
        <taxon>Echinocereeae</taxon>
        <taxon>Carnegiea</taxon>
    </lineage>
</organism>
<keyword evidence="1" id="KW-1133">Transmembrane helix</keyword>
<accession>A0A9Q1QST7</accession>
<keyword evidence="3" id="KW-1185">Reference proteome</keyword>
<feature type="transmembrane region" description="Helical" evidence="1">
    <location>
        <begin position="244"/>
        <end position="264"/>
    </location>
</feature>
<keyword evidence="1" id="KW-0812">Transmembrane</keyword>
<dbReference type="PANTHER" id="PTHR13167">
    <property type="entry name" value="PIEZO-TYPE MECHANOSENSITIVE ION CHANNEL COMPONENT"/>
    <property type="match status" value="1"/>
</dbReference>
<protein>
    <submittedName>
        <fullName evidence="2">Uncharacterized protein</fullName>
    </submittedName>
</protein>
<gene>
    <name evidence="2" type="ORF">Cgig2_008121</name>
</gene>
<evidence type="ECO:0000313" key="3">
    <source>
        <dbReference type="Proteomes" id="UP001153076"/>
    </source>
</evidence>
<keyword evidence="1" id="KW-0472">Membrane</keyword>
<comment type="caution">
    <text evidence="2">The sequence shown here is derived from an EMBL/GenBank/DDBJ whole genome shotgun (WGS) entry which is preliminary data.</text>
</comment>
<dbReference type="GO" id="GO:0071260">
    <property type="term" value="P:cellular response to mechanical stimulus"/>
    <property type="evidence" value="ECO:0007669"/>
    <property type="project" value="TreeGrafter"/>
</dbReference>
<feature type="transmembrane region" description="Helical" evidence="1">
    <location>
        <begin position="6"/>
        <end position="27"/>
    </location>
</feature>
<feature type="transmembrane region" description="Helical" evidence="1">
    <location>
        <begin position="109"/>
        <end position="128"/>
    </location>
</feature>
<evidence type="ECO:0000256" key="1">
    <source>
        <dbReference type="SAM" id="Phobius"/>
    </source>
</evidence>
<dbReference type="AlphaFoldDB" id="A0A9Q1QST7"/>
<dbReference type="PANTHER" id="PTHR13167:SF25">
    <property type="entry name" value="PIEZO-TYPE MECHANOSENSITIVE ION CHANNEL COMPONENT"/>
    <property type="match status" value="1"/>
</dbReference>